<dbReference type="EMBL" id="CM044703">
    <property type="protein sequence ID" value="KAI5671303.1"/>
    <property type="molecule type" value="Genomic_DNA"/>
</dbReference>
<name>A0ACC0BFE1_CATRO</name>
<reference evidence="2" key="1">
    <citation type="journal article" date="2023" name="Nat. Plants">
        <title>Single-cell RNA sequencing provides a high-resolution roadmap for understanding the multicellular compartmentation of specialized metabolism.</title>
        <authorList>
            <person name="Sun S."/>
            <person name="Shen X."/>
            <person name="Li Y."/>
            <person name="Li Y."/>
            <person name="Wang S."/>
            <person name="Li R."/>
            <person name="Zhang H."/>
            <person name="Shen G."/>
            <person name="Guo B."/>
            <person name="Wei J."/>
            <person name="Xu J."/>
            <person name="St-Pierre B."/>
            <person name="Chen S."/>
            <person name="Sun C."/>
        </authorList>
    </citation>
    <scope>NUCLEOTIDE SEQUENCE [LARGE SCALE GENOMIC DNA]</scope>
</reference>
<evidence type="ECO:0000313" key="2">
    <source>
        <dbReference type="Proteomes" id="UP001060085"/>
    </source>
</evidence>
<proteinExistence type="predicted"/>
<accession>A0ACC0BFE1</accession>
<comment type="caution">
    <text evidence="1">The sequence shown here is derived from an EMBL/GenBank/DDBJ whole genome shotgun (WGS) entry which is preliminary data.</text>
</comment>
<evidence type="ECO:0000313" key="1">
    <source>
        <dbReference type="EMBL" id="KAI5671303.1"/>
    </source>
</evidence>
<organism evidence="1 2">
    <name type="scientific">Catharanthus roseus</name>
    <name type="common">Madagascar periwinkle</name>
    <name type="synonym">Vinca rosea</name>
    <dbReference type="NCBI Taxonomy" id="4058"/>
    <lineage>
        <taxon>Eukaryota</taxon>
        <taxon>Viridiplantae</taxon>
        <taxon>Streptophyta</taxon>
        <taxon>Embryophyta</taxon>
        <taxon>Tracheophyta</taxon>
        <taxon>Spermatophyta</taxon>
        <taxon>Magnoliopsida</taxon>
        <taxon>eudicotyledons</taxon>
        <taxon>Gunneridae</taxon>
        <taxon>Pentapetalae</taxon>
        <taxon>asterids</taxon>
        <taxon>lamiids</taxon>
        <taxon>Gentianales</taxon>
        <taxon>Apocynaceae</taxon>
        <taxon>Rauvolfioideae</taxon>
        <taxon>Vinceae</taxon>
        <taxon>Catharanthinae</taxon>
        <taxon>Catharanthus</taxon>
    </lineage>
</organism>
<dbReference type="Proteomes" id="UP001060085">
    <property type="component" value="Linkage Group LG03"/>
</dbReference>
<gene>
    <name evidence="1" type="ORF">M9H77_11667</name>
</gene>
<protein>
    <submittedName>
        <fullName evidence="1">Uncharacterized protein</fullName>
    </submittedName>
</protein>
<keyword evidence="2" id="KW-1185">Reference proteome</keyword>
<sequence length="620" mass="69352">MCEQSIQQAYNNDLFFIAGMNVLLPSDDTQDSSEIFRNIHAQRKQTGKYCHYLDCLSDVVEMPGMLDWFGWCTWDAFYHDVNPEGIKEGLDSLSRGGTPARFLIIDDGWQDTTNEFQRDDEPFVEGSQFGARLVSIVENKKFRRITNEALNKVPTSLKEFVSDIKRTFGLKYVYVWHALMGYWGGLHPGAPETQKYNPTLKFPVQSPGNLAHVRDIAMDCMEKYGIGTIDPAKIYEFYDDLHSYLAKQGVDGVKVDVQNILETIATDSGGRVKLTRHFQQALENSISRNFRDNSIICCMGQNTDSIYNSKQSAITRASDDYYPRNPNTQTLHIAAVAYNSIFFGEVVVPDWDMFYSHHGAAEFHAIARAVGGCGVYVSDKPGQHDFSILRRLVLLDGSILRAKYPGRPTRDCLFCDPVTDGKSLLKIWNVNKCTGIIGVFNCQGAGNWPGLESSVLQVGNHELSGKISPADIEYFGNVSGKSWLGDCAVFSFKSGNLFRMAKHDKFEVTLDTLQCDIFTVSPIKVYAETIKFAPIGLINMFNSGGAIDAVDAYSGDYVITKGIRIKGRGAEGVFGAYSNPKPKLCYLNSQVLAFQYRSEDHLLSIKIPTGTNLWDITLHY</sequence>